<evidence type="ECO:0000313" key="2">
    <source>
        <dbReference type="Ensembl" id="ENSFCTP00005012943.1"/>
    </source>
</evidence>
<dbReference type="Pfam" id="PF05477">
    <property type="entry name" value="SURF2"/>
    <property type="match status" value="1"/>
</dbReference>
<keyword evidence="3" id="KW-1185">Reference proteome</keyword>
<dbReference type="PANTHER" id="PTHR34348">
    <property type="entry name" value="SURFEIT LOCUS PROTEIN 2"/>
    <property type="match status" value="1"/>
</dbReference>
<dbReference type="GeneTree" id="ENSGT00390000016800"/>
<evidence type="ECO:0000256" key="1">
    <source>
        <dbReference type="SAM" id="MobiDB-lite"/>
    </source>
</evidence>
<feature type="compositionally biased region" description="Basic and acidic residues" evidence="1">
    <location>
        <begin position="153"/>
        <end position="206"/>
    </location>
</feature>
<dbReference type="Ensembl" id="ENSFCTT00005019832.1">
    <property type="protein sequence ID" value="ENSFCTP00005012943.1"/>
    <property type="gene ID" value="ENSFCTG00005007143.1"/>
</dbReference>
<gene>
    <name evidence="2" type="primary">XAF1</name>
</gene>
<evidence type="ECO:0000313" key="3">
    <source>
        <dbReference type="Proteomes" id="UP000823872"/>
    </source>
</evidence>
<reference evidence="2 3" key="1">
    <citation type="submission" date="2021-02" db="EMBL/GenBank/DDBJ databases">
        <title>Safari Cat Assemblies.</title>
        <authorList>
            <person name="Bredemeyer K.R."/>
            <person name="Murphy W.J."/>
        </authorList>
    </citation>
    <scope>NUCLEOTIDE SEQUENCE [LARGE SCALE GENOMIC DNA]</scope>
</reference>
<reference evidence="2" key="2">
    <citation type="submission" date="2025-08" db="UniProtKB">
        <authorList>
            <consortium name="Ensembl"/>
        </authorList>
    </citation>
    <scope>IDENTIFICATION</scope>
    <source>
        <strain evidence="2">breed Abyssinian</strain>
    </source>
</reference>
<organism evidence="2 3">
    <name type="scientific">Felis catus</name>
    <name type="common">Cat</name>
    <name type="synonym">Felis silvestris catus</name>
    <dbReference type="NCBI Taxonomy" id="9685"/>
    <lineage>
        <taxon>Eukaryota</taxon>
        <taxon>Metazoa</taxon>
        <taxon>Chordata</taxon>
        <taxon>Craniata</taxon>
        <taxon>Vertebrata</taxon>
        <taxon>Euteleostomi</taxon>
        <taxon>Mammalia</taxon>
        <taxon>Eutheria</taxon>
        <taxon>Laurasiatheria</taxon>
        <taxon>Carnivora</taxon>
        <taxon>Feliformia</taxon>
        <taxon>Felidae</taxon>
        <taxon>Felinae</taxon>
        <taxon>Felis</taxon>
    </lineage>
</organism>
<dbReference type="InterPro" id="IPR008833">
    <property type="entry name" value="Surf2"/>
</dbReference>
<feature type="compositionally biased region" description="Basic and acidic residues" evidence="1">
    <location>
        <begin position="117"/>
        <end position="135"/>
    </location>
</feature>
<protein>
    <submittedName>
        <fullName evidence="2">Uncharacterized protein</fullName>
    </submittedName>
</protein>
<proteinExistence type="predicted"/>
<reference evidence="2" key="3">
    <citation type="submission" date="2025-09" db="UniProtKB">
        <authorList>
            <consortium name="Ensembl"/>
        </authorList>
    </citation>
    <scope>IDENTIFICATION</scope>
    <source>
        <strain evidence="2">breed Abyssinian</strain>
    </source>
</reference>
<dbReference type="Proteomes" id="UP000823872">
    <property type="component" value="Chromosome A1"/>
</dbReference>
<accession>A0ABI7WS88</accession>
<name>A0ABI7WS88_FELCA</name>
<feature type="region of interest" description="Disordered" evidence="1">
    <location>
        <begin position="117"/>
        <end position="206"/>
    </location>
</feature>
<sequence length="262" mass="29413">GSELFLGKGIRVWLEPGACKGMLSHWHELPCLLPEHQIYTCGKKYRQLACTSPNCISCPALRTHPSCSANSPCSTSTSPWSTRSGLPSASGTRELCEDCQEQRMECVPICLPLAQKEKEGDQMHSSRPPRPREAFWEPMSSDHGAAVSDSEDSTTHLHLPELFTRKDLGRTEHGDSTDDFLPEKEGEKPRNPGEKSPGAREEMEVDRDRVLKHWEKSSMEAQWAHGSSKVITINLGHDHKPKSFSTFKQVKERLLEKAKNKK</sequence>
<dbReference type="PANTHER" id="PTHR34348:SF1">
    <property type="entry name" value="SURFEIT LOCUS PROTEIN 2"/>
    <property type="match status" value="1"/>
</dbReference>